<keyword evidence="3" id="KW-1185">Reference proteome</keyword>
<dbReference type="EMBL" id="FNNG01000031">
    <property type="protein sequence ID" value="SDX88869.1"/>
    <property type="molecule type" value="Genomic_DNA"/>
</dbReference>
<dbReference type="PROSITE" id="PS51094">
    <property type="entry name" value="PTS_EIIA_TYPE_2"/>
    <property type="match status" value="1"/>
</dbReference>
<dbReference type="InterPro" id="IPR016152">
    <property type="entry name" value="PTrfase/Anion_transptr"/>
</dbReference>
<dbReference type="CDD" id="cd00211">
    <property type="entry name" value="PTS_IIA_fru"/>
    <property type="match status" value="1"/>
</dbReference>
<proteinExistence type="predicted"/>
<evidence type="ECO:0000259" key="1">
    <source>
        <dbReference type="PROSITE" id="PS51094"/>
    </source>
</evidence>
<dbReference type="Pfam" id="PF00359">
    <property type="entry name" value="PTS_EIIA_2"/>
    <property type="match status" value="1"/>
</dbReference>
<gene>
    <name evidence="2" type="ORF">SAMN05660923_03113</name>
</gene>
<name>A0A1H3FFH3_9FIRM</name>
<feature type="domain" description="PTS EIIA type-2" evidence="1">
    <location>
        <begin position="4"/>
        <end position="151"/>
    </location>
</feature>
<dbReference type="Proteomes" id="UP000198828">
    <property type="component" value="Unassembled WGS sequence"/>
</dbReference>
<evidence type="ECO:0000313" key="3">
    <source>
        <dbReference type="Proteomes" id="UP000198828"/>
    </source>
</evidence>
<dbReference type="PANTHER" id="PTHR47738:SF3">
    <property type="entry name" value="PHOSPHOTRANSFERASE SYSTEM MANNITOL_FRUCTOSE-SPECIFIC IIA DOMAIN CONTAINING PROTEIN"/>
    <property type="match status" value="1"/>
</dbReference>
<dbReference type="RefSeq" id="WP_093755242.1">
    <property type="nucleotide sequence ID" value="NZ_FNNG01000031.1"/>
</dbReference>
<dbReference type="SUPFAM" id="SSF55804">
    <property type="entry name" value="Phoshotransferase/anion transport protein"/>
    <property type="match status" value="1"/>
</dbReference>
<protein>
    <submittedName>
        <fullName evidence="2">PTS system, galactitol-specific IIA component</fullName>
    </submittedName>
</protein>
<dbReference type="OrthoDB" id="370976at2"/>
<dbReference type="InterPro" id="IPR002178">
    <property type="entry name" value="PTS_EIIA_type-2_dom"/>
</dbReference>
<dbReference type="Gene3D" id="3.40.930.10">
    <property type="entry name" value="Mannitol-specific EII, Chain A"/>
    <property type="match status" value="1"/>
</dbReference>
<dbReference type="InterPro" id="IPR051541">
    <property type="entry name" value="PTS_SugarTrans_NitroReg"/>
</dbReference>
<dbReference type="PANTHER" id="PTHR47738">
    <property type="entry name" value="PTS SYSTEM FRUCTOSE-LIKE EIIA COMPONENT-RELATED"/>
    <property type="match status" value="1"/>
</dbReference>
<sequence>MLKNYLNENCILLRPEVDDKFKLLGNMSDLLMREGYVTEDFGQRVIEREKVFPTGLPMEKVGFAIPHADVKYVKKSGLCIAILDKPISFFRMDDNNVAIDIDFVVMIAMKNPDEQLKTLQSLIDSFNNIEGWLELRRVSRVQEAIERLKELFKSFSPN</sequence>
<accession>A0A1H3FFH3</accession>
<reference evidence="2 3" key="1">
    <citation type="submission" date="2016-10" db="EMBL/GenBank/DDBJ databases">
        <authorList>
            <person name="de Groot N.N."/>
        </authorList>
    </citation>
    <scope>NUCLEOTIDE SEQUENCE [LARGE SCALE GENOMIC DNA]</scope>
    <source>
        <strain evidence="2 3">DSM 23310</strain>
    </source>
</reference>
<dbReference type="AlphaFoldDB" id="A0A1H3FFH3"/>
<organism evidence="2 3">
    <name type="scientific">Tepidimicrobium xylanilyticum</name>
    <dbReference type="NCBI Taxonomy" id="1123352"/>
    <lineage>
        <taxon>Bacteria</taxon>
        <taxon>Bacillati</taxon>
        <taxon>Bacillota</taxon>
        <taxon>Tissierellia</taxon>
        <taxon>Tissierellales</taxon>
        <taxon>Tepidimicrobiaceae</taxon>
        <taxon>Tepidimicrobium</taxon>
    </lineage>
</organism>
<evidence type="ECO:0000313" key="2">
    <source>
        <dbReference type="EMBL" id="SDX88869.1"/>
    </source>
</evidence>